<dbReference type="AlphaFoldDB" id="A0A813VGB8"/>
<dbReference type="Proteomes" id="UP000681722">
    <property type="component" value="Unassembled WGS sequence"/>
</dbReference>
<dbReference type="Proteomes" id="UP000663829">
    <property type="component" value="Unassembled WGS sequence"/>
</dbReference>
<organism evidence="2 4">
    <name type="scientific">Didymodactylos carnosus</name>
    <dbReference type="NCBI Taxonomy" id="1234261"/>
    <lineage>
        <taxon>Eukaryota</taxon>
        <taxon>Metazoa</taxon>
        <taxon>Spiralia</taxon>
        <taxon>Gnathifera</taxon>
        <taxon>Rotifera</taxon>
        <taxon>Eurotatoria</taxon>
        <taxon>Bdelloidea</taxon>
        <taxon>Philodinida</taxon>
        <taxon>Philodinidae</taxon>
        <taxon>Didymodactylos</taxon>
    </lineage>
</organism>
<reference evidence="2" key="1">
    <citation type="submission" date="2021-02" db="EMBL/GenBank/DDBJ databases">
        <authorList>
            <person name="Nowell W R."/>
        </authorList>
    </citation>
    <scope>NUCLEOTIDE SEQUENCE</scope>
</reference>
<evidence type="ECO:0000313" key="4">
    <source>
        <dbReference type="Proteomes" id="UP000663829"/>
    </source>
</evidence>
<evidence type="ECO:0000313" key="3">
    <source>
        <dbReference type="EMBL" id="CAF3627250.1"/>
    </source>
</evidence>
<name>A0A813VGB8_9BILA</name>
<protein>
    <submittedName>
        <fullName evidence="2">Uncharacterized protein</fullName>
    </submittedName>
</protein>
<evidence type="ECO:0000313" key="2">
    <source>
        <dbReference type="EMBL" id="CAF0839838.1"/>
    </source>
</evidence>
<dbReference type="OrthoDB" id="9996593at2759"/>
<dbReference type="EMBL" id="CAJOBC010000800">
    <property type="protein sequence ID" value="CAF3627250.1"/>
    <property type="molecule type" value="Genomic_DNA"/>
</dbReference>
<gene>
    <name evidence="2" type="ORF">GPM918_LOCUS5505</name>
    <name evidence="3" type="ORF">SRO942_LOCUS5508</name>
</gene>
<evidence type="ECO:0000256" key="1">
    <source>
        <dbReference type="SAM" id="MobiDB-lite"/>
    </source>
</evidence>
<comment type="caution">
    <text evidence="2">The sequence shown here is derived from an EMBL/GenBank/DDBJ whole genome shotgun (WGS) entry which is preliminary data.</text>
</comment>
<keyword evidence="4" id="KW-1185">Reference proteome</keyword>
<accession>A0A813VGB8</accession>
<dbReference type="EMBL" id="CAJNOQ010000799">
    <property type="protein sequence ID" value="CAF0839838.1"/>
    <property type="molecule type" value="Genomic_DNA"/>
</dbReference>
<feature type="region of interest" description="Disordered" evidence="1">
    <location>
        <begin position="732"/>
        <end position="753"/>
    </location>
</feature>
<proteinExistence type="predicted"/>
<sequence>MVEFYDAVDYIIEDEGIFPVREDSVLSSTSVDDLLDMEMSEDKRFHQQQQPIDLPTLRKHYGNMQIDGQPLPIIYRLWNGNYVAYAWHSYAVNVIRITRYNKYWEVRNLPTVNMTQNEENYYMTLCQNLDMNNNSMCSIDEPKQLISCAILDYLLAVIDIFLYYRKNPCKSNDMQEAMRIASITCEESWLRRERDVLDMEQNSRRDSTHNGSACIPNIMNRAEKRSYFEERLDISIVDNVGGFLQLHACIYPYIECHQDGQFYVNYNDLKKTFKNILELFEPFLKTFSSDSIEFIHYKMIIEQSDKNISCTNLDKKIFPYYSIRREKFKYDDDVNDKYKFISLYHLLLIIPQYYFVQIFDTSKINEIEEAYLDELGRIFLMSQYDGGIIRCSTDNTYFMPCLSTTRNRKKTTWIPTLENNVDDTDRIRLATDTERLYISMLKLHEGKFRREEEMYLELYDEHEDYQILKFEKYHSHRRQELLKIMSAISNTYQPRHEAKFNIQVMNYGDGRAPSKQSAPLYQQPFSSRSIPVQYQPNSSSQQYNIPPSLYVQNRSTNPVPNSMHNQPQYTSSQAPYNFQTAKAIKSEIQPAYFYNRPGEQQPLSPPFRMKPINPSLVSKTGGSSSPSLVQPKGMGYASAYAKKEPRGEIDDAPIIDPSAFRYLNMKERKAQKKTDDIEQGIDDRPIINLDAVQQLERRRQHQLNKKKKDDDIVGIDDRPIVNLDSFRYIENKREGKKNQEDQGPHIDTRPITNPDAFKYLENKRQPKVAPDLNEPLIDTRSIVNPDAFRYLERKPEPKLITQSGIDHSPIVNPNAFRYIEQAPQRKPDIESGIDYKPMVNPAAFKYLERKEPQRKIEGPEVDERSYVNPNAFRYIERRPPPKSDHITSEIDTRSYLLNPNALAHIEKKFQKCAPPIESGIDRRGYVNPDAFKYIERPAGGSPREKQGPLIDTTSYLQNPNALAHLERKYPTKNDQGGYDVAIDDRPYVNLESFRHLQQPQQGKSYEKISYEGVDETSFVDPDAFRHLEFKTEENQFYSIPNYSDL</sequence>
<feature type="compositionally biased region" description="Basic and acidic residues" evidence="1">
    <location>
        <begin position="732"/>
        <end position="748"/>
    </location>
</feature>